<dbReference type="EMBL" id="LNYV01000013">
    <property type="protein sequence ID" value="KTD58648.1"/>
    <property type="molecule type" value="Genomic_DNA"/>
</dbReference>
<evidence type="ECO:0000313" key="1">
    <source>
        <dbReference type="EMBL" id="KTD58648.1"/>
    </source>
</evidence>
<evidence type="ECO:0000313" key="2">
    <source>
        <dbReference type="Proteomes" id="UP000054621"/>
    </source>
</evidence>
<proteinExistence type="predicted"/>
<dbReference type="PATRIC" id="fig|28087.4.peg.1338"/>
<dbReference type="Proteomes" id="UP000054621">
    <property type="component" value="Unassembled WGS sequence"/>
</dbReference>
<accession>A0A0W0YP29</accession>
<dbReference type="AlphaFoldDB" id="A0A0W0YP29"/>
<protein>
    <submittedName>
        <fullName evidence="1">Glutamine ABC transporter</fullName>
    </submittedName>
</protein>
<reference evidence="1 2" key="1">
    <citation type="submission" date="2015-11" db="EMBL/GenBank/DDBJ databases">
        <title>Genomic analysis of 38 Legionella species identifies large and diverse effector repertoires.</title>
        <authorList>
            <person name="Burstein D."/>
            <person name="Amaro F."/>
            <person name="Zusman T."/>
            <person name="Lifshitz Z."/>
            <person name="Cohen O."/>
            <person name="Gilbert J.A."/>
            <person name="Pupko T."/>
            <person name="Shuman H.A."/>
            <person name="Segal G."/>
        </authorList>
    </citation>
    <scope>NUCLEOTIDE SEQUENCE [LARGE SCALE GENOMIC DNA]</scope>
    <source>
        <strain evidence="1 2">Mt.St.Helens-4</strain>
    </source>
</reference>
<organism evidence="1 2">
    <name type="scientific">Legionella sainthelensi</name>
    <dbReference type="NCBI Taxonomy" id="28087"/>
    <lineage>
        <taxon>Bacteria</taxon>
        <taxon>Pseudomonadati</taxon>
        <taxon>Pseudomonadota</taxon>
        <taxon>Gammaproteobacteria</taxon>
        <taxon>Legionellales</taxon>
        <taxon>Legionellaceae</taxon>
        <taxon>Legionella</taxon>
    </lineage>
</organism>
<sequence>MVQHKIDVIALNNAIALTLLSNNYYDIKFVGSSVSMGDGYGIIALPDKEALIKKINEAILSIEKDGSYISIYQKYYEY</sequence>
<gene>
    <name evidence="1" type="ORF">Lsai_1255</name>
</gene>
<comment type="caution">
    <text evidence="1">The sequence shown here is derived from an EMBL/GenBank/DDBJ whole genome shotgun (WGS) entry which is preliminary data.</text>
</comment>
<dbReference type="Gene3D" id="3.40.190.10">
    <property type="entry name" value="Periplasmic binding protein-like II"/>
    <property type="match status" value="2"/>
</dbReference>
<name>A0A0W0YP29_9GAMM</name>
<dbReference type="RefSeq" id="WP_027272175.1">
    <property type="nucleotide sequence ID" value="NZ_CAAAJE010000033.1"/>
</dbReference>
<dbReference type="eggNOG" id="COG0834">
    <property type="taxonomic scope" value="Bacteria"/>
</dbReference>
<dbReference type="SUPFAM" id="SSF53850">
    <property type="entry name" value="Periplasmic binding protein-like II"/>
    <property type="match status" value="1"/>
</dbReference>